<dbReference type="Proteomes" id="UP000199727">
    <property type="component" value="Unassembled WGS sequence"/>
</dbReference>
<dbReference type="EMBL" id="AMKT01000027">
    <property type="protein sequence ID" value="OXG25646.1"/>
    <property type="molecule type" value="Genomic_DNA"/>
</dbReference>
<keyword evidence="10" id="KW-0255">Endonuclease</keyword>
<name>A0A854QIJ9_CRYNE</name>
<keyword evidence="4" id="KW-0456">Lyase</keyword>
<dbReference type="PANTHER" id="PTHR21227:SF0">
    <property type="entry name" value="TRNA-SPLICING ENDONUCLEASE SUBUNIT SEN2"/>
    <property type="match status" value="1"/>
</dbReference>
<keyword evidence="3" id="KW-0819">tRNA processing</keyword>
<organism evidence="10 11">
    <name type="scientific">Cryptococcus neoformans Tu259-1</name>
    <dbReference type="NCBI Taxonomy" id="1230072"/>
    <lineage>
        <taxon>Eukaryota</taxon>
        <taxon>Fungi</taxon>
        <taxon>Dikarya</taxon>
        <taxon>Basidiomycota</taxon>
        <taxon>Agaricomycotina</taxon>
        <taxon>Tremellomycetes</taxon>
        <taxon>Tremellales</taxon>
        <taxon>Cryptococcaceae</taxon>
        <taxon>Cryptococcus</taxon>
        <taxon>Cryptococcus neoformans species complex</taxon>
    </lineage>
</organism>
<dbReference type="Gene3D" id="3.40.1350.10">
    <property type="match status" value="1"/>
</dbReference>
<dbReference type="InterPro" id="IPR011856">
    <property type="entry name" value="tRNA_endonuc-like_dom_sf"/>
</dbReference>
<dbReference type="GO" id="GO:0000379">
    <property type="term" value="P:tRNA-type intron splice site recognition and cleavage"/>
    <property type="evidence" value="ECO:0007669"/>
    <property type="project" value="TreeGrafter"/>
</dbReference>
<comment type="catalytic activity">
    <reaction evidence="6">
        <text>pretRNA = a 3'-half-tRNA molecule with a 5'-OH end + a 5'-half-tRNA molecule with a 2',3'-cyclic phosphate end + an intron with a 2',3'-cyclic phosphate and a 5'-hydroxyl terminus.</text>
        <dbReference type="EC" id="4.6.1.16"/>
    </reaction>
</comment>
<dbReference type="OrthoDB" id="10249562at2759"/>
<dbReference type="InterPro" id="IPR016589">
    <property type="entry name" value="tRNA_splic_SEN2"/>
</dbReference>
<evidence type="ECO:0000256" key="3">
    <source>
        <dbReference type="ARBA" id="ARBA00022694"/>
    </source>
</evidence>
<feature type="region of interest" description="Disordered" evidence="8">
    <location>
        <begin position="148"/>
        <end position="189"/>
    </location>
</feature>
<gene>
    <name evidence="10" type="ORF">C361_01606</name>
</gene>
<evidence type="ECO:0000256" key="2">
    <source>
        <dbReference type="ARBA" id="ARBA00012573"/>
    </source>
</evidence>
<feature type="active site" evidence="7">
    <location>
        <position position="478"/>
    </location>
</feature>
<dbReference type="GO" id="GO:0005737">
    <property type="term" value="C:cytoplasm"/>
    <property type="evidence" value="ECO:0007669"/>
    <property type="project" value="TreeGrafter"/>
</dbReference>
<dbReference type="PANTHER" id="PTHR21227">
    <property type="entry name" value="TRNA-SPLICING ENDONUCLEASE SUBUNIT SEN2"/>
    <property type="match status" value="1"/>
</dbReference>
<evidence type="ECO:0000256" key="8">
    <source>
        <dbReference type="SAM" id="MobiDB-lite"/>
    </source>
</evidence>
<dbReference type="GO" id="GO:0000213">
    <property type="term" value="F:tRNA-intron lyase activity"/>
    <property type="evidence" value="ECO:0007669"/>
    <property type="project" value="UniProtKB-EC"/>
</dbReference>
<comment type="similarity">
    <text evidence="1">Belongs to the tRNA-intron endonuclease family.</text>
</comment>
<proteinExistence type="inferred from homology"/>
<comment type="caution">
    <text evidence="10">The sequence shown here is derived from an EMBL/GenBank/DDBJ whole genome shotgun (WGS) entry which is preliminary data.</text>
</comment>
<dbReference type="SUPFAM" id="SSF53032">
    <property type="entry name" value="tRNA-intron endonuclease catalytic domain-like"/>
    <property type="match status" value="1"/>
</dbReference>
<evidence type="ECO:0000256" key="6">
    <source>
        <dbReference type="ARBA" id="ARBA00034031"/>
    </source>
</evidence>
<protein>
    <recommendedName>
        <fullName evidence="2">tRNA-intron lyase</fullName>
        <ecNumber evidence="2">4.6.1.16</ecNumber>
    </recommendedName>
    <alternativeName>
        <fullName evidence="5">tRNA-intron endonuclease Sen2</fullName>
    </alternativeName>
</protein>
<dbReference type="InterPro" id="IPR006677">
    <property type="entry name" value="tRNA_intron_Endonuc_cat-like"/>
</dbReference>
<keyword evidence="10" id="KW-0378">Hydrolase</keyword>
<feature type="compositionally biased region" description="Polar residues" evidence="8">
    <location>
        <begin position="157"/>
        <end position="166"/>
    </location>
</feature>
<evidence type="ECO:0000256" key="4">
    <source>
        <dbReference type="ARBA" id="ARBA00023239"/>
    </source>
</evidence>
<feature type="region of interest" description="Disordered" evidence="8">
    <location>
        <begin position="238"/>
        <end position="265"/>
    </location>
</feature>
<sequence>MAQQQPQSKLPPRARYAANNRKYGTPLPILFPSSSSTSSKSILTSFLPSLSSARVEIQHITGEYDPTTGSVWITDPKMMDLAFQKGFFGKGSLSRSEPSWRARRVGLLKGGDTLAAEQMREKRRLERKQFKIDRAQAMLDAAKKAEAIVAAAKSQPEPKTQSQLQPGDNEEDDLEDDDGEGEGNEADVSLVVTPYNEVDLEGEAETQSQLPVGGDALASQSQIEIDPLNLTPQTFLVRPTRPDANRNRGRNAFRRRPPQSQAQVQIQGNTDTAVATPALATASSTEQTTRAPADADVDIEAEEDLFDESLVEEMEHLQLSIEESLFLSLAIGVLRVYDPSTGMYLTPTSNSADAGELLKLLLPSPSPSSPLSAQLSASDGKGAPLLPDNPALVGYAVYHHFRSLGWVVKDGIKFCVDWLLYRRGPVFSHSAFACVIIPVYTDTHDQAVSPYGGEDWYEERMSWKWMNTVIRVNALVQKNVIAVYITIPPLSSFTSNLKLADGTLDPRKNDLKSLLERYTIREVALTRFGATRRRD</sequence>
<evidence type="ECO:0000256" key="5">
    <source>
        <dbReference type="ARBA" id="ARBA00032432"/>
    </source>
</evidence>
<feature type="compositionally biased region" description="Basic residues" evidence="8">
    <location>
        <begin position="247"/>
        <end position="257"/>
    </location>
</feature>
<evidence type="ECO:0000256" key="1">
    <source>
        <dbReference type="ARBA" id="ARBA00008078"/>
    </source>
</evidence>
<feature type="compositionally biased region" description="Acidic residues" evidence="8">
    <location>
        <begin position="168"/>
        <end position="185"/>
    </location>
</feature>
<dbReference type="CDD" id="cd22363">
    <property type="entry name" value="tRNA-intron_lyase_C"/>
    <property type="match status" value="1"/>
</dbReference>
<evidence type="ECO:0000256" key="7">
    <source>
        <dbReference type="PIRSR" id="PIRSR011789-1"/>
    </source>
</evidence>
<feature type="active site" evidence="7">
    <location>
        <position position="421"/>
    </location>
</feature>
<keyword evidence="10" id="KW-0540">Nuclease</keyword>
<dbReference type="GO" id="GO:0003676">
    <property type="term" value="F:nucleic acid binding"/>
    <property type="evidence" value="ECO:0007669"/>
    <property type="project" value="InterPro"/>
</dbReference>
<evidence type="ECO:0000259" key="9">
    <source>
        <dbReference type="Pfam" id="PF01974"/>
    </source>
</evidence>
<dbReference type="GO" id="GO:0000214">
    <property type="term" value="C:tRNA-intron endonuclease complex"/>
    <property type="evidence" value="ECO:0007669"/>
    <property type="project" value="InterPro"/>
</dbReference>
<accession>A0A854QIJ9</accession>
<dbReference type="PIRSF" id="PIRSF011789">
    <property type="entry name" value="tRNA_splic_SEN2"/>
    <property type="match status" value="1"/>
</dbReference>
<dbReference type="FunFam" id="3.40.1350.10:FF:000007">
    <property type="entry name" value="tRNA-splicing endonuclease subunit Sen2"/>
    <property type="match status" value="1"/>
</dbReference>
<feature type="domain" description="tRNA intron endonuclease catalytic" evidence="9">
    <location>
        <begin position="395"/>
        <end position="484"/>
    </location>
</feature>
<dbReference type="AlphaFoldDB" id="A0A854QIJ9"/>
<dbReference type="InterPro" id="IPR036167">
    <property type="entry name" value="tRNA_intron_Endo_cat-like_sf"/>
</dbReference>
<evidence type="ECO:0000313" key="10">
    <source>
        <dbReference type="EMBL" id="OXG25646.1"/>
    </source>
</evidence>
<feature type="active site" evidence="7">
    <location>
        <position position="429"/>
    </location>
</feature>
<reference evidence="10 11" key="1">
    <citation type="submission" date="2017-06" db="EMBL/GenBank/DDBJ databases">
        <title>Global population genomics of the pathogenic fungus Cryptococcus neoformans var. grubii.</title>
        <authorList>
            <person name="Cuomo C."/>
            <person name="Litvintseva A."/>
            <person name="Chen Y."/>
            <person name="Young S."/>
            <person name="Zeng Q."/>
            <person name="Chapman S."/>
            <person name="Gujja S."/>
            <person name="Saif S."/>
            <person name="Birren B."/>
        </authorList>
    </citation>
    <scope>NUCLEOTIDE SEQUENCE [LARGE SCALE GENOMIC DNA]</scope>
    <source>
        <strain evidence="10 11">Tu259-1</strain>
    </source>
</reference>
<evidence type="ECO:0000313" key="11">
    <source>
        <dbReference type="Proteomes" id="UP000199727"/>
    </source>
</evidence>
<dbReference type="InterPro" id="IPR006676">
    <property type="entry name" value="tRNA_splic"/>
</dbReference>
<dbReference type="EC" id="4.6.1.16" evidence="2"/>
<dbReference type="Pfam" id="PF01974">
    <property type="entry name" value="tRNA_int_endo"/>
    <property type="match status" value="1"/>
</dbReference>